<keyword evidence="6 13" id="KW-0732">Signal</keyword>
<keyword evidence="5" id="KW-0813">Transport</keyword>
<dbReference type="Pfam" id="PF03550">
    <property type="entry name" value="LolB"/>
    <property type="match status" value="1"/>
</dbReference>
<evidence type="ECO:0000313" key="14">
    <source>
        <dbReference type="EMBL" id="MCO5977208.1"/>
    </source>
</evidence>
<dbReference type="InterPro" id="IPR029046">
    <property type="entry name" value="LolA/LolB/LppX"/>
</dbReference>
<protein>
    <recommendedName>
        <fullName evidence="4">Outer-membrane lipoprotein LolB</fullName>
    </recommendedName>
</protein>
<comment type="subunit">
    <text evidence="3">Monomer.</text>
</comment>
<evidence type="ECO:0000313" key="15">
    <source>
        <dbReference type="Proteomes" id="UP001204851"/>
    </source>
</evidence>
<keyword evidence="15" id="KW-1185">Reference proteome</keyword>
<proteinExistence type="inferred from homology"/>
<dbReference type="Proteomes" id="UP001204851">
    <property type="component" value="Unassembled WGS sequence"/>
</dbReference>
<dbReference type="EMBL" id="JAMXMC010000006">
    <property type="protein sequence ID" value="MCO5977208.1"/>
    <property type="molecule type" value="Genomic_DNA"/>
</dbReference>
<evidence type="ECO:0000256" key="5">
    <source>
        <dbReference type="ARBA" id="ARBA00022448"/>
    </source>
</evidence>
<sequence>MPPTPAGLRRALLGAGLCWLAGCATAPSGPVDYSGRLAVTVAAEGDRPAQSHSAAFELGGDAHQGHLRLLSPLGTVVADASWEADRVRLETGDGPRDYPSLEALAEDTLGQAIPLGALLAWLQGRPWNGASHEADAQGFRQLGWVVDTHALKLDGTLLARREAPPVVTLRARLDH</sequence>
<keyword evidence="10" id="KW-0143">Chaperone</keyword>
<accession>A0ABT1BLV8</accession>
<dbReference type="SUPFAM" id="SSF89392">
    <property type="entry name" value="Prokaryotic lipoproteins and lipoprotein localization factors"/>
    <property type="match status" value="1"/>
</dbReference>
<feature type="signal peptide" evidence="13">
    <location>
        <begin position="1"/>
        <end position="26"/>
    </location>
</feature>
<name>A0ABT1BLV8_9BURK</name>
<keyword evidence="7" id="KW-0653">Protein transport</keyword>
<keyword evidence="8" id="KW-0472">Membrane</keyword>
<evidence type="ECO:0000256" key="9">
    <source>
        <dbReference type="ARBA" id="ARBA00023139"/>
    </source>
</evidence>
<evidence type="ECO:0000256" key="1">
    <source>
        <dbReference type="ARBA" id="ARBA00004459"/>
    </source>
</evidence>
<evidence type="ECO:0000256" key="6">
    <source>
        <dbReference type="ARBA" id="ARBA00022729"/>
    </source>
</evidence>
<evidence type="ECO:0000256" key="13">
    <source>
        <dbReference type="SAM" id="SignalP"/>
    </source>
</evidence>
<dbReference type="InterPro" id="IPR004565">
    <property type="entry name" value="OM_lipoprot_LolB"/>
</dbReference>
<evidence type="ECO:0000256" key="7">
    <source>
        <dbReference type="ARBA" id="ARBA00022927"/>
    </source>
</evidence>
<evidence type="ECO:0000256" key="10">
    <source>
        <dbReference type="ARBA" id="ARBA00023186"/>
    </source>
</evidence>
<comment type="caution">
    <text evidence="14">The sequence shown here is derived from an EMBL/GenBank/DDBJ whole genome shotgun (WGS) entry which is preliminary data.</text>
</comment>
<dbReference type="Gene3D" id="2.50.20.10">
    <property type="entry name" value="Lipoprotein localisation LolA/LolB/LppX"/>
    <property type="match status" value="1"/>
</dbReference>
<evidence type="ECO:0000256" key="3">
    <source>
        <dbReference type="ARBA" id="ARBA00011245"/>
    </source>
</evidence>
<keyword evidence="9" id="KW-0564">Palmitate</keyword>
<evidence type="ECO:0000256" key="11">
    <source>
        <dbReference type="ARBA" id="ARBA00023237"/>
    </source>
</evidence>
<comment type="subcellular location">
    <subcellularLocation>
        <location evidence="1">Cell outer membrane</location>
        <topology evidence="1">Lipid-anchor</topology>
    </subcellularLocation>
</comment>
<feature type="chain" id="PRO_5046034629" description="Outer-membrane lipoprotein LolB" evidence="13">
    <location>
        <begin position="27"/>
        <end position="175"/>
    </location>
</feature>
<gene>
    <name evidence="14" type="ORF">M0L44_10840</name>
</gene>
<keyword evidence="12 14" id="KW-0449">Lipoprotein</keyword>
<keyword evidence="11" id="KW-0998">Cell outer membrane</keyword>
<organism evidence="14 15">
    <name type="scientific">Ideonella oryzae</name>
    <dbReference type="NCBI Taxonomy" id="2937441"/>
    <lineage>
        <taxon>Bacteria</taxon>
        <taxon>Pseudomonadati</taxon>
        <taxon>Pseudomonadota</taxon>
        <taxon>Betaproteobacteria</taxon>
        <taxon>Burkholderiales</taxon>
        <taxon>Sphaerotilaceae</taxon>
        <taxon>Ideonella</taxon>
    </lineage>
</organism>
<evidence type="ECO:0000256" key="8">
    <source>
        <dbReference type="ARBA" id="ARBA00023136"/>
    </source>
</evidence>
<evidence type="ECO:0000256" key="12">
    <source>
        <dbReference type="ARBA" id="ARBA00023288"/>
    </source>
</evidence>
<reference evidence="14 15" key="1">
    <citation type="submission" date="2022-06" db="EMBL/GenBank/DDBJ databases">
        <title>Ideonella sp. NS12-5 Genome sequencing and assembly.</title>
        <authorList>
            <person name="Jung Y."/>
        </authorList>
    </citation>
    <scope>NUCLEOTIDE SEQUENCE [LARGE SCALE GENOMIC DNA]</scope>
    <source>
        <strain evidence="14 15">NS12-5</strain>
    </source>
</reference>
<dbReference type="RefSeq" id="WP_252769733.1">
    <property type="nucleotide sequence ID" value="NZ_JAMXMC010000006.1"/>
</dbReference>
<comment type="similarity">
    <text evidence="2">Belongs to the LolB family.</text>
</comment>
<evidence type="ECO:0000256" key="4">
    <source>
        <dbReference type="ARBA" id="ARBA00016202"/>
    </source>
</evidence>
<evidence type="ECO:0000256" key="2">
    <source>
        <dbReference type="ARBA" id="ARBA00009696"/>
    </source>
</evidence>